<sequence>MLGGGGYRQKLIQVWNDWQVSVLVLLSLTLQLLFLSTAGARRRAQPSWGKKTYFWALYIGSRFITTYSLGILSRASTGDANADIQAFWASLLLFHLGGPDDFTALSLEDNKLWDRRCLELFIQVSTTLYVFSRYVLDPGFRRFIVPFALIFSAGVVKYVEQVVALHHATMEALIKSVLGKPDAGPDYADTINRLDGIMRSGALPSLDIKNERVDRPNSDPEANVQVKDYSEDEQVAIKTIRSAHSLFSRFSVLFADGIFSFEDRQESQAMFLRKDARWAFKIVEIELGFAYDRLYTKASVSRGARLAVRVCSLSLTLAAGLWAALAILRASQYRQRHRCVTYALLAGAALNDAAILAAHAFSVWSLVHGDWLSWCSVMLVKRRRWSASMAQSNLVTFCLRKLPSNNDSDPAPLSASFLLWRLLLGGGRGGGVQQQDASPAPALSTTLASMDEFQKLFERRSLLDQVRSGSFWSKYKHTKYVPVSEKLKDFIYAQLEEKVRRLSEYDKRMERERERERKRVRAPSQSPSPSPSPSASATTPTQTGTSTTTTTSSMYSILTDCRGDQVMKKERISNLSWSLEKKEFDESLLIWHIATDLRFREEAQAAGSAASAASAATVDQRETRKHMEIARELSNYLYYIMVVVHPLMLSSSTTMAIKRCRDTCAEARRLFLKDHVMAAAGKGKGDRRRAVGEDNAHRVLLDVDTPLQAAVVKGDKCKSVLWDGCFLARELRQSMADPGRRWRVVCEVWVEMLGYAAVHCGGYQHAERLKDGGELITFVFLLMTHLGMGKHYRTEVGDAYAHLSPYSAAA</sequence>
<dbReference type="STRING" id="40148.A0A0E0AE13"/>
<protein>
    <recommendedName>
        <fullName evidence="3">DUF4220 domain-containing protein</fullName>
    </recommendedName>
</protein>
<evidence type="ECO:0000259" key="3">
    <source>
        <dbReference type="Pfam" id="PF13968"/>
    </source>
</evidence>
<dbReference type="EnsemblPlants" id="OGLUM06G28020.1">
    <property type="protein sequence ID" value="OGLUM06G28020.1"/>
    <property type="gene ID" value="OGLUM06G28020"/>
</dbReference>
<feature type="domain" description="DUF4220" evidence="3">
    <location>
        <begin position="55"/>
        <end position="396"/>
    </location>
</feature>
<reference evidence="4" key="2">
    <citation type="submission" date="2018-05" db="EMBL/GenBank/DDBJ databases">
        <title>OgluRS3 (Oryza glumaepatula Reference Sequence Version 3).</title>
        <authorList>
            <person name="Zhang J."/>
            <person name="Kudrna D."/>
            <person name="Lee S."/>
            <person name="Talag J."/>
            <person name="Welchert J."/>
            <person name="Wing R.A."/>
        </authorList>
    </citation>
    <scope>NUCLEOTIDE SEQUENCE [LARGE SCALE GENOMIC DNA]</scope>
</reference>
<proteinExistence type="predicted"/>
<dbReference type="HOGENOM" id="CLU_009180_3_0_1"/>
<dbReference type="Pfam" id="PF13968">
    <property type="entry name" value="DUF4220"/>
    <property type="match status" value="1"/>
</dbReference>
<dbReference type="PANTHER" id="PTHR31325">
    <property type="entry name" value="OS01G0798800 PROTEIN-RELATED"/>
    <property type="match status" value="1"/>
</dbReference>
<feature type="transmembrane region" description="Helical" evidence="2">
    <location>
        <begin position="306"/>
        <end position="328"/>
    </location>
</feature>
<evidence type="ECO:0000256" key="1">
    <source>
        <dbReference type="SAM" id="MobiDB-lite"/>
    </source>
</evidence>
<feature type="transmembrane region" description="Helical" evidence="2">
    <location>
        <begin position="52"/>
        <end position="72"/>
    </location>
</feature>
<evidence type="ECO:0000256" key="2">
    <source>
        <dbReference type="SAM" id="Phobius"/>
    </source>
</evidence>
<dbReference type="Proteomes" id="UP000026961">
    <property type="component" value="Chromosome 6"/>
</dbReference>
<dbReference type="Gramene" id="OGLUM06G28020.1">
    <property type="protein sequence ID" value="OGLUM06G28020.1"/>
    <property type="gene ID" value="OGLUM06G28020"/>
</dbReference>
<organism evidence="4">
    <name type="scientific">Oryza glumipatula</name>
    <dbReference type="NCBI Taxonomy" id="40148"/>
    <lineage>
        <taxon>Eukaryota</taxon>
        <taxon>Viridiplantae</taxon>
        <taxon>Streptophyta</taxon>
        <taxon>Embryophyta</taxon>
        <taxon>Tracheophyta</taxon>
        <taxon>Spermatophyta</taxon>
        <taxon>Magnoliopsida</taxon>
        <taxon>Liliopsida</taxon>
        <taxon>Poales</taxon>
        <taxon>Poaceae</taxon>
        <taxon>BOP clade</taxon>
        <taxon>Oryzoideae</taxon>
        <taxon>Oryzeae</taxon>
        <taxon>Oryzinae</taxon>
        <taxon>Oryza</taxon>
    </lineage>
</organism>
<evidence type="ECO:0000313" key="5">
    <source>
        <dbReference type="Proteomes" id="UP000026961"/>
    </source>
</evidence>
<feature type="region of interest" description="Disordered" evidence="1">
    <location>
        <begin position="508"/>
        <end position="551"/>
    </location>
</feature>
<keyword evidence="2" id="KW-0812">Transmembrane</keyword>
<keyword evidence="2" id="KW-1133">Transmembrane helix</keyword>
<name>A0A0E0AE13_9ORYZ</name>
<evidence type="ECO:0000313" key="4">
    <source>
        <dbReference type="EnsemblPlants" id="OGLUM06G28020.1"/>
    </source>
</evidence>
<keyword evidence="2" id="KW-0472">Membrane</keyword>
<dbReference type="InterPro" id="IPR025315">
    <property type="entry name" value="DUF4220"/>
</dbReference>
<accession>A0A0E0AE13</accession>
<feature type="compositionally biased region" description="Basic and acidic residues" evidence="1">
    <location>
        <begin position="508"/>
        <end position="517"/>
    </location>
</feature>
<dbReference type="eggNOG" id="ENOG502QQBP">
    <property type="taxonomic scope" value="Eukaryota"/>
</dbReference>
<feature type="transmembrane region" description="Helical" evidence="2">
    <location>
        <begin position="20"/>
        <end position="40"/>
    </location>
</feature>
<feature type="compositionally biased region" description="Low complexity" evidence="1">
    <location>
        <begin position="533"/>
        <end position="551"/>
    </location>
</feature>
<dbReference type="InterPro" id="IPR007658">
    <property type="entry name" value="DUF594"/>
</dbReference>
<dbReference type="Pfam" id="PF04578">
    <property type="entry name" value="DUF594"/>
    <property type="match status" value="1"/>
</dbReference>
<reference evidence="4" key="1">
    <citation type="submission" date="2015-04" db="UniProtKB">
        <authorList>
            <consortium name="EnsemblPlants"/>
        </authorList>
    </citation>
    <scope>IDENTIFICATION</scope>
</reference>
<keyword evidence="5" id="KW-1185">Reference proteome</keyword>
<dbReference type="AlphaFoldDB" id="A0A0E0AE13"/>